<name>A0A9W6R5K6_9PSEU</name>
<dbReference type="SUPFAM" id="SSF89796">
    <property type="entry name" value="CoA-transferase family III (CaiB/BaiF)"/>
    <property type="match status" value="1"/>
</dbReference>
<dbReference type="GO" id="GO:0008410">
    <property type="term" value="F:CoA-transferase activity"/>
    <property type="evidence" value="ECO:0007669"/>
    <property type="project" value="TreeGrafter"/>
</dbReference>
<dbReference type="Gene3D" id="3.30.1540.10">
    <property type="entry name" value="formyl-coa transferase, domain 3"/>
    <property type="match status" value="1"/>
</dbReference>
<dbReference type="InterPro" id="IPR003673">
    <property type="entry name" value="CoA-Trfase_fam_III"/>
</dbReference>
<reference evidence="2" key="1">
    <citation type="submission" date="2023-03" db="EMBL/GenBank/DDBJ databases">
        <title>Amycolatopsis taiwanensis NBRC 103393.</title>
        <authorList>
            <person name="Ichikawa N."/>
            <person name="Sato H."/>
            <person name="Tonouchi N."/>
        </authorList>
    </citation>
    <scope>NUCLEOTIDE SEQUENCE</scope>
    <source>
        <strain evidence="2">NBRC 103393</strain>
    </source>
</reference>
<accession>A0A9W6R5K6</accession>
<dbReference type="Gene3D" id="3.40.50.10540">
    <property type="entry name" value="Crotonobetainyl-coa:carnitine coa-transferase, domain 1"/>
    <property type="match status" value="1"/>
</dbReference>
<dbReference type="EMBL" id="BSTI01000010">
    <property type="protein sequence ID" value="GLY67977.1"/>
    <property type="molecule type" value="Genomic_DNA"/>
</dbReference>
<dbReference type="InterPro" id="IPR050483">
    <property type="entry name" value="CoA-transferase_III_domain"/>
</dbReference>
<comment type="caution">
    <text evidence="2">The sequence shown here is derived from an EMBL/GenBank/DDBJ whole genome shotgun (WGS) entry which is preliminary data.</text>
</comment>
<gene>
    <name evidence="2" type="ORF">Atai01_45960</name>
</gene>
<keyword evidence="1" id="KW-0808">Transferase</keyword>
<dbReference type="InterPro" id="IPR044855">
    <property type="entry name" value="CoA-Trfase_III_dom3_sf"/>
</dbReference>
<proteinExistence type="predicted"/>
<evidence type="ECO:0000313" key="3">
    <source>
        <dbReference type="Proteomes" id="UP001165136"/>
    </source>
</evidence>
<organism evidence="2 3">
    <name type="scientific">Amycolatopsis taiwanensis</name>
    <dbReference type="NCBI Taxonomy" id="342230"/>
    <lineage>
        <taxon>Bacteria</taxon>
        <taxon>Bacillati</taxon>
        <taxon>Actinomycetota</taxon>
        <taxon>Actinomycetes</taxon>
        <taxon>Pseudonocardiales</taxon>
        <taxon>Pseudonocardiaceae</taxon>
        <taxon>Amycolatopsis</taxon>
    </lineage>
</organism>
<dbReference type="PANTHER" id="PTHR48207">
    <property type="entry name" value="SUCCINATE--HYDROXYMETHYLGLUTARATE COA-TRANSFERASE"/>
    <property type="match status" value="1"/>
</dbReference>
<dbReference type="AlphaFoldDB" id="A0A9W6R5K6"/>
<protein>
    <submittedName>
        <fullName evidence="2">Dehydratase</fullName>
    </submittedName>
</protein>
<dbReference type="PANTHER" id="PTHR48207:SF3">
    <property type="entry name" value="SUCCINATE--HYDROXYMETHYLGLUTARATE COA-TRANSFERASE"/>
    <property type="match status" value="1"/>
</dbReference>
<keyword evidence="3" id="KW-1185">Reference proteome</keyword>
<dbReference type="Proteomes" id="UP001165136">
    <property type="component" value="Unassembled WGS sequence"/>
</dbReference>
<evidence type="ECO:0000313" key="2">
    <source>
        <dbReference type="EMBL" id="GLY67977.1"/>
    </source>
</evidence>
<evidence type="ECO:0000256" key="1">
    <source>
        <dbReference type="ARBA" id="ARBA00022679"/>
    </source>
</evidence>
<sequence length="407" mass="43653">MLVTMSTDLLPLEGITVVALEQAVAAPLATRHLADLGARVIKLERVGEGDFARNYDHAVHGMASHFVWLNRGKESVALDLKSVEGADIARRLVVEADVFVQNAAPGAAERLGLGADELAARHPRLVCAGISGYGTAGPMRDRKAYDMLIQAESGLISVTGTPDTATKTGVPSADIAAGLYTAQAVVAALFRRERTGKGGVIDISMFDATVEWLGHPMYMQMYGGRQVPRMGLSHASIAPYDAFPTSDGEILIGVQNDRGWRALVTDVFERPDLAEHPRLATNPLRVQHRAECDALVAEQTRRFSTAELDRRLAAAGVPAAQVNDMAGLVDHVQLAARDRWREVATPSGTVRAVLPPMTFRDVELPMGDIPELGAHTDRVLDELGIDIDTRNRLAASGVVGRPAAEPS</sequence>
<dbReference type="InterPro" id="IPR023606">
    <property type="entry name" value="CoA-Trfase_III_dom_1_sf"/>
</dbReference>
<dbReference type="Pfam" id="PF02515">
    <property type="entry name" value="CoA_transf_3"/>
    <property type="match status" value="1"/>
</dbReference>